<reference evidence="4" key="1">
    <citation type="submission" date="2025-08" db="UniProtKB">
        <authorList>
            <consortium name="Ensembl"/>
        </authorList>
    </citation>
    <scope>IDENTIFICATION</scope>
</reference>
<dbReference type="PANTHER" id="PTHR24106">
    <property type="entry name" value="NACHT, LRR AND CARD DOMAINS-CONTAINING"/>
    <property type="match status" value="1"/>
</dbReference>
<dbReference type="Proteomes" id="UP000694548">
    <property type="component" value="Unassembled WGS sequence"/>
</dbReference>
<keyword evidence="3" id="KW-0812">Transmembrane</keyword>
<protein>
    <submittedName>
        <fullName evidence="4">Uncharacterized protein</fullName>
    </submittedName>
</protein>
<dbReference type="Pfam" id="PF13516">
    <property type="entry name" value="LRR_6"/>
    <property type="match status" value="3"/>
</dbReference>
<evidence type="ECO:0000256" key="3">
    <source>
        <dbReference type="SAM" id="Phobius"/>
    </source>
</evidence>
<dbReference type="InterPro" id="IPR001611">
    <property type="entry name" value="Leu-rich_rpt"/>
</dbReference>
<reference evidence="4" key="2">
    <citation type="submission" date="2025-09" db="UniProtKB">
        <authorList>
            <consortium name="Ensembl"/>
        </authorList>
    </citation>
    <scope>IDENTIFICATION</scope>
</reference>
<organism evidence="4 5">
    <name type="scientific">Nothobranchius furzeri</name>
    <name type="common">Turquoise killifish</name>
    <dbReference type="NCBI Taxonomy" id="105023"/>
    <lineage>
        <taxon>Eukaryota</taxon>
        <taxon>Metazoa</taxon>
        <taxon>Chordata</taxon>
        <taxon>Craniata</taxon>
        <taxon>Vertebrata</taxon>
        <taxon>Euteleostomi</taxon>
        <taxon>Actinopterygii</taxon>
        <taxon>Neopterygii</taxon>
        <taxon>Teleostei</taxon>
        <taxon>Neoteleostei</taxon>
        <taxon>Acanthomorphata</taxon>
        <taxon>Ovalentaria</taxon>
        <taxon>Atherinomorphae</taxon>
        <taxon>Cyprinodontiformes</taxon>
        <taxon>Nothobranchiidae</taxon>
        <taxon>Nothobranchius</taxon>
    </lineage>
</organism>
<proteinExistence type="predicted"/>
<keyword evidence="5" id="KW-1185">Reference proteome</keyword>
<accession>A0A8C6MGG4</accession>
<evidence type="ECO:0000256" key="2">
    <source>
        <dbReference type="ARBA" id="ARBA00022737"/>
    </source>
</evidence>
<evidence type="ECO:0000313" key="5">
    <source>
        <dbReference type="Proteomes" id="UP000694548"/>
    </source>
</evidence>
<dbReference type="Gene3D" id="3.80.10.10">
    <property type="entry name" value="Ribonuclease Inhibitor"/>
    <property type="match status" value="2"/>
</dbReference>
<sequence>RASIVVHVSVLTCILLASALCFYSLFRLRRCWLSEISSSSLVSALKSNPSHLKELDLSWNHLSDSGLKDLCGFLESPDCRLEVLRLRGCSLSEINCSSLGPALKSNPSHLTELDLSQNHLSGSVVKDLCGFLESPDCRLEVLRLWSCSLPEISCSCLGSALKSNPSHLTELDLGDNHLSDSGLKDLCGFLESPDCRLEVLRLERCSLSWISCSSLSSALKSNPSHLTQLALRWNNLKAPDVEQLLGLVESPDYKLQTLRSVSGWSESRLLSAGLD</sequence>
<dbReference type="AlphaFoldDB" id="A0A8C6MGG4"/>
<dbReference type="InterPro" id="IPR032675">
    <property type="entry name" value="LRR_dom_sf"/>
</dbReference>
<evidence type="ECO:0000313" key="4">
    <source>
        <dbReference type="Ensembl" id="ENSNFUP00015033424.1"/>
    </source>
</evidence>
<name>A0A8C6MGG4_NOTFU</name>
<dbReference type="SMART" id="SM00368">
    <property type="entry name" value="LRR_RI"/>
    <property type="match status" value="6"/>
</dbReference>
<keyword evidence="2" id="KW-0677">Repeat</keyword>
<keyword evidence="1" id="KW-0433">Leucine-rich repeat</keyword>
<keyword evidence="3" id="KW-0472">Membrane</keyword>
<dbReference type="Ensembl" id="ENSNFUT00015034925.1">
    <property type="protein sequence ID" value="ENSNFUP00015033424.1"/>
    <property type="gene ID" value="ENSNFUG00015016365.1"/>
</dbReference>
<dbReference type="InterPro" id="IPR051261">
    <property type="entry name" value="NLR"/>
</dbReference>
<dbReference type="Pfam" id="PF00560">
    <property type="entry name" value="LRR_1"/>
    <property type="match status" value="1"/>
</dbReference>
<feature type="transmembrane region" description="Helical" evidence="3">
    <location>
        <begin position="6"/>
        <end position="26"/>
    </location>
</feature>
<dbReference type="PROSITE" id="PS51450">
    <property type="entry name" value="LRR"/>
    <property type="match status" value="2"/>
</dbReference>
<evidence type="ECO:0000256" key="1">
    <source>
        <dbReference type="ARBA" id="ARBA00022614"/>
    </source>
</evidence>
<keyword evidence="3" id="KW-1133">Transmembrane helix</keyword>
<dbReference type="SUPFAM" id="SSF52047">
    <property type="entry name" value="RNI-like"/>
    <property type="match status" value="1"/>
</dbReference>
<dbReference type="GeneTree" id="ENSGT01150000286927"/>